<accession>A0A7S1IYE4</accession>
<sequence>MPYKAKVAHRYPRLVDGRGRGRVHLVGPEEGLVHRLLGELQTSGALPILVHKPFVMSGKNHRRPPRSHEHRMTVNSIAQGLAMLQQNGSGVDALLVEGLLFPKPGSSRPRAPHL</sequence>
<evidence type="ECO:0000313" key="1">
    <source>
        <dbReference type="EMBL" id="CAD9026947.1"/>
    </source>
</evidence>
<gene>
    <name evidence="1" type="ORF">EGYM00392_LOCUS38077</name>
</gene>
<proteinExistence type="predicted"/>
<reference evidence="1" key="1">
    <citation type="submission" date="2021-01" db="EMBL/GenBank/DDBJ databases">
        <authorList>
            <person name="Corre E."/>
            <person name="Pelletier E."/>
            <person name="Niang G."/>
            <person name="Scheremetjew M."/>
            <person name="Finn R."/>
            <person name="Kale V."/>
            <person name="Holt S."/>
            <person name="Cochrane G."/>
            <person name="Meng A."/>
            <person name="Brown T."/>
            <person name="Cohen L."/>
        </authorList>
    </citation>
    <scope>NUCLEOTIDE SEQUENCE</scope>
    <source>
        <strain evidence="1">NIES-381</strain>
    </source>
</reference>
<name>A0A7S1IYE4_9EUGL</name>
<organism evidence="1">
    <name type="scientific">Eutreptiella gymnastica</name>
    <dbReference type="NCBI Taxonomy" id="73025"/>
    <lineage>
        <taxon>Eukaryota</taxon>
        <taxon>Discoba</taxon>
        <taxon>Euglenozoa</taxon>
        <taxon>Euglenida</taxon>
        <taxon>Spirocuta</taxon>
        <taxon>Euglenophyceae</taxon>
        <taxon>Eutreptiales</taxon>
        <taxon>Eutreptiaceae</taxon>
        <taxon>Eutreptiella</taxon>
    </lineage>
</organism>
<dbReference type="EMBL" id="HBGA01102271">
    <property type="protein sequence ID" value="CAD9026947.1"/>
    <property type="molecule type" value="Transcribed_RNA"/>
</dbReference>
<protein>
    <submittedName>
        <fullName evidence="1">Uncharacterized protein</fullName>
    </submittedName>
</protein>
<dbReference type="AlphaFoldDB" id="A0A7S1IYE4"/>